<organism evidence="1 2">
    <name type="scientific">Smallanthus sonchifolius</name>
    <dbReference type="NCBI Taxonomy" id="185202"/>
    <lineage>
        <taxon>Eukaryota</taxon>
        <taxon>Viridiplantae</taxon>
        <taxon>Streptophyta</taxon>
        <taxon>Embryophyta</taxon>
        <taxon>Tracheophyta</taxon>
        <taxon>Spermatophyta</taxon>
        <taxon>Magnoliopsida</taxon>
        <taxon>eudicotyledons</taxon>
        <taxon>Gunneridae</taxon>
        <taxon>Pentapetalae</taxon>
        <taxon>asterids</taxon>
        <taxon>campanulids</taxon>
        <taxon>Asterales</taxon>
        <taxon>Asteraceae</taxon>
        <taxon>Asteroideae</taxon>
        <taxon>Heliantheae alliance</taxon>
        <taxon>Millerieae</taxon>
        <taxon>Smallanthus</taxon>
    </lineage>
</organism>
<proteinExistence type="predicted"/>
<sequence length="185" mass="21572">MNRLPGGRFRTVFQSLRPAIQLNLGCHRLLRYKNGFVGWRGFNVVYKRLLFHGVFYLSDMPAFTSVCELDLIFNFHKVHCLLSFWLKTDQRFFLNQFPVPPFQRSIISILVTVPHRGIVTVCCGHCHPEILSAIEEQNKLLQHASTIYLHHAIADFAEGFAVKMPENLRWCILLILELKQMSWQC</sequence>
<evidence type="ECO:0000313" key="2">
    <source>
        <dbReference type="Proteomes" id="UP001056120"/>
    </source>
</evidence>
<dbReference type="Proteomes" id="UP001056120">
    <property type="component" value="Linkage Group LG15"/>
</dbReference>
<accession>A0ACB9FX66</accession>
<evidence type="ECO:0000313" key="1">
    <source>
        <dbReference type="EMBL" id="KAI3775808.1"/>
    </source>
</evidence>
<name>A0ACB9FX66_9ASTR</name>
<gene>
    <name evidence="1" type="ORF">L1987_45562</name>
</gene>
<keyword evidence="2" id="KW-1185">Reference proteome</keyword>
<comment type="caution">
    <text evidence="1">The sequence shown here is derived from an EMBL/GenBank/DDBJ whole genome shotgun (WGS) entry which is preliminary data.</text>
</comment>
<reference evidence="1 2" key="2">
    <citation type="journal article" date="2022" name="Mol. Ecol. Resour.">
        <title>The genomes of chicory, endive, great burdock and yacon provide insights into Asteraceae paleo-polyploidization history and plant inulin production.</title>
        <authorList>
            <person name="Fan W."/>
            <person name="Wang S."/>
            <person name="Wang H."/>
            <person name="Wang A."/>
            <person name="Jiang F."/>
            <person name="Liu H."/>
            <person name="Zhao H."/>
            <person name="Xu D."/>
            <person name="Zhang Y."/>
        </authorList>
    </citation>
    <scope>NUCLEOTIDE SEQUENCE [LARGE SCALE GENOMIC DNA]</scope>
    <source>
        <strain evidence="2">cv. Yunnan</strain>
        <tissue evidence="1">Leaves</tissue>
    </source>
</reference>
<protein>
    <submittedName>
        <fullName evidence="1">Uncharacterized protein</fullName>
    </submittedName>
</protein>
<dbReference type="EMBL" id="CM042032">
    <property type="protein sequence ID" value="KAI3775808.1"/>
    <property type="molecule type" value="Genomic_DNA"/>
</dbReference>
<reference evidence="2" key="1">
    <citation type="journal article" date="2022" name="Mol. Ecol. Resour.">
        <title>The genomes of chicory, endive, great burdock and yacon provide insights into Asteraceae palaeo-polyploidization history and plant inulin production.</title>
        <authorList>
            <person name="Fan W."/>
            <person name="Wang S."/>
            <person name="Wang H."/>
            <person name="Wang A."/>
            <person name="Jiang F."/>
            <person name="Liu H."/>
            <person name="Zhao H."/>
            <person name="Xu D."/>
            <person name="Zhang Y."/>
        </authorList>
    </citation>
    <scope>NUCLEOTIDE SEQUENCE [LARGE SCALE GENOMIC DNA]</scope>
    <source>
        <strain evidence="2">cv. Yunnan</strain>
    </source>
</reference>